<organism evidence="1 2">
    <name type="scientific">Panagrolaimus sp. ES5</name>
    <dbReference type="NCBI Taxonomy" id="591445"/>
    <lineage>
        <taxon>Eukaryota</taxon>
        <taxon>Metazoa</taxon>
        <taxon>Ecdysozoa</taxon>
        <taxon>Nematoda</taxon>
        <taxon>Chromadorea</taxon>
        <taxon>Rhabditida</taxon>
        <taxon>Tylenchina</taxon>
        <taxon>Panagrolaimomorpha</taxon>
        <taxon>Panagrolaimoidea</taxon>
        <taxon>Panagrolaimidae</taxon>
        <taxon>Panagrolaimus</taxon>
    </lineage>
</organism>
<accession>A0AC34FW36</accession>
<name>A0AC34FW36_9BILA</name>
<evidence type="ECO:0000313" key="2">
    <source>
        <dbReference type="WBParaSite" id="ES5_v2.g21514.t1"/>
    </source>
</evidence>
<dbReference type="WBParaSite" id="ES5_v2.g21514.t1">
    <property type="protein sequence ID" value="ES5_v2.g21514.t1"/>
    <property type="gene ID" value="ES5_v2.g21514"/>
</dbReference>
<evidence type="ECO:0000313" key="1">
    <source>
        <dbReference type="Proteomes" id="UP000887579"/>
    </source>
</evidence>
<protein>
    <submittedName>
        <fullName evidence="2">U4/U6.U5 small nuclear ribonucleoprotein 27 kDa protein</fullName>
    </submittedName>
</protein>
<dbReference type="Proteomes" id="UP000887579">
    <property type="component" value="Unplaced"/>
</dbReference>
<reference evidence="2" key="1">
    <citation type="submission" date="2022-11" db="UniProtKB">
        <authorList>
            <consortium name="WormBaseParasite"/>
        </authorList>
    </citation>
    <scope>IDENTIFICATION</scope>
</reference>
<sequence length="171" mass="20431">MARDRSHSPRERDDRISRRRSRSPPPRRRERSPIEGSSRDVKKRDYDTRKRSRSRSPRDRRHAEKERDTRRSRSPKHGLEYEKVRGRDHDKDRDRSKKEKHRPSPPKIDLDSLANAEDDMMKMMGFGGFDTTKNKKVEGNMDGIAKVNKPRKFRQYMNRKGGFNRPLDYIA</sequence>
<proteinExistence type="predicted"/>